<dbReference type="EC" id="1.4.1.26" evidence="5"/>
<keyword evidence="6" id="KW-1185">Reference proteome</keyword>
<evidence type="ECO:0000313" key="5">
    <source>
        <dbReference type="EMBL" id="MQY25137.1"/>
    </source>
</evidence>
<dbReference type="InterPro" id="IPR045760">
    <property type="entry name" value="DAP_DH_C"/>
</dbReference>
<dbReference type="AlphaFoldDB" id="A0A7K0DHK8"/>
<evidence type="ECO:0000256" key="2">
    <source>
        <dbReference type="ARBA" id="ARBA00023002"/>
    </source>
</evidence>
<keyword evidence="1" id="KW-0521">NADP</keyword>
<dbReference type="OrthoDB" id="4759936at2"/>
<gene>
    <name evidence="5" type="primary">ord_2</name>
    <name evidence="5" type="ORF">NRB56_06930</name>
</gene>
<feature type="domain" description="Dihydrodipicolinate reductase N-terminal" evidence="3">
    <location>
        <begin position="17"/>
        <end position="81"/>
    </location>
</feature>
<dbReference type="CDD" id="cd24146">
    <property type="entry name" value="nat-AmDH_N_like"/>
    <property type="match status" value="1"/>
</dbReference>
<dbReference type="Pfam" id="PF01113">
    <property type="entry name" value="DapB_N"/>
    <property type="match status" value="1"/>
</dbReference>
<feature type="domain" description="2,4-diaminopentanoate dehydrogenase C-terminal" evidence="4">
    <location>
        <begin position="155"/>
        <end position="347"/>
    </location>
</feature>
<dbReference type="Proteomes" id="UP000431401">
    <property type="component" value="Unassembled WGS sequence"/>
</dbReference>
<dbReference type="GO" id="GO:0009089">
    <property type="term" value="P:lysine biosynthetic process via diaminopimelate"/>
    <property type="evidence" value="ECO:0007669"/>
    <property type="project" value="InterPro"/>
</dbReference>
<evidence type="ECO:0000256" key="1">
    <source>
        <dbReference type="ARBA" id="ARBA00022857"/>
    </source>
</evidence>
<dbReference type="InterPro" id="IPR036291">
    <property type="entry name" value="NAD(P)-bd_dom_sf"/>
</dbReference>
<protein>
    <submittedName>
        <fullName evidence="5">2,4-diaminopentanoate dehydrogenase</fullName>
        <ecNumber evidence="5">1.4.1.26</ecNumber>
    </submittedName>
</protein>
<dbReference type="GO" id="GO:0008839">
    <property type="term" value="F:4-hydroxy-tetrahydrodipicolinate reductase"/>
    <property type="evidence" value="ECO:0007669"/>
    <property type="project" value="InterPro"/>
</dbReference>
<sequence length="350" mass="36881">MEPKTLPDNSIRVVQWATGNIGTRALRAVIEHPELRLAGLHVHSPDKAGRDAGELCGIGPVGVPATGDLADITALGADCVLYMPARFDADEVVALLESGANVVTTCGEFHRPAGMDPGLRDRVEKACAAGGSSVYSTGSSPGFISEVLPLALLSIQRRLDRLTIDEFADLSQRDSPDMLFDVMGFGQPLTAFDDRRAGHLAGAFGPSLRMIADATGIPVDSVAAFGEYAATPGELTIAAGTLAAGTVAAQRITIDALRAGEPVLRFRANWYCTKDVEPAWDLRDTGWHIAVEGDTPLDIDLKFPIPLERMADTAPGYTAHRAVNSVAAVVAAPPGIRTTVDLPQVIARLG</sequence>
<dbReference type="InterPro" id="IPR000846">
    <property type="entry name" value="DapB_N"/>
</dbReference>
<keyword evidence="2 5" id="KW-0560">Oxidoreductase</keyword>
<evidence type="ECO:0000259" key="3">
    <source>
        <dbReference type="Pfam" id="PF01113"/>
    </source>
</evidence>
<proteinExistence type="predicted"/>
<dbReference type="EMBL" id="WEGI01000002">
    <property type="protein sequence ID" value="MQY25137.1"/>
    <property type="molecule type" value="Genomic_DNA"/>
</dbReference>
<comment type="caution">
    <text evidence="5">The sequence shown here is derived from an EMBL/GenBank/DDBJ whole genome shotgun (WGS) entry which is preliminary data.</text>
</comment>
<evidence type="ECO:0000259" key="4">
    <source>
        <dbReference type="Pfam" id="PF19328"/>
    </source>
</evidence>
<reference evidence="5 6" key="1">
    <citation type="submission" date="2019-10" db="EMBL/GenBank/DDBJ databases">
        <title>Nocardia macrotermitis sp. nov. and Nocardia aurantia sp. nov., isolated from the gut of fungus growing-termite Macrotermes natalensis.</title>
        <authorList>
            <person name="Benndorf R."/>
            <person name="Schwitalla J."/>
            <person name="Martin K."/>
            <person name="De Beer W."/>
            <person name="Kaster A.-K."/>
            <person name="Vollmers J."/>
            <person name="Poulsen M."/>
            <person name="Beemelmanns C."/>
        </authorList>
    </citation>
    <scope>NUCLEOTIDE SEQUENCE [LARGE SCALE GENOMIC DNA]</scope>
    <source>
        <strain evidence="5 6">RB56</strain>
    </source>
</reference>
<organism evidence="5 6">
    <name type="scientific">Nocardia aurantia</name>
    <dbReference type="NCBI Taxonomy" id="2585199"/>
    <lineage>
        <taxon>Bacteria</taxon>
        <taxon>Bacillati</taxon>
        <taxon>Actinomycetota</taxon>
        <taxon>Actinomycetes</taxon>
        <taxon>Mycobacteriales</taxon>
        <taxon>Nocardiaceae</taxon>
        <taxon>Nocardia</taxon>
    </lineage>
</organism>
<evidence type="ECO:0000313" key="6">
    <source>
        <dbReference type="Proteomes" id="UP000431401"/>
    </source>
</evidence>
<accession>A0A7K0DHK8</accession>
<name>A0A7K0DHK8_9NOCA</name>
<dbReference type="Gene3D" id="3.40.50.720">
    <property type="entry name" value="NAD(P)-binding Rossmann-like Domain"/>
    <property type="match status" value="1"/>
</dbReference>
<dbReference type="Pfam" id="PF19328">
    <property type="entry name" value="DAP_DH_C"/>
    <property type="match status" value="1"/>
</dbReference>
<dbReference type="SUPFAM" id="SSF51735">
    <property type="entry name" value="NAD(P)-binding Rossmann-fold domains"/>
    <property type="match status" value="1"/>
</dbReference>